<evidence type="ECO:0000313" key="2">
    <source>
        <dbReference type="Proteomes" id="UP000324222"/>
    </source>
</evidence>
<dbReference type="AlphaFoldDB" id="A0A5B7GN58"/>
<gene>
    <name evidence="1" type="ORF">E2C01_054321</name>
</gene>
<name>A0A5B7GN58_PORTR</name>
<sequence length="64" mass="7140">MGRTGNIEFKVNIRVPTAKHADTSVQAVRHGEHRHLSVRRLPLINPAALPARRCNTVTCSRTLD</sequence>
<comment type="caution">
    <text evidence="1">The sequence shown here is derived from an EMBL/GenBank/DDBJ whole genome shotgun (WGS) entry which is preliminary data.</text>
</comment>
<dbReference type="EMBL" id="VSRR010017356">
    <property type="protein sequence ID" value="MPC60282.1"/>
    <property type="molecule type" value="Genomic_DNA"/>
</dbReference>
<reference evidence="1 2" key="1">
    <citation type="submission" date="2019-05" db="EMBL/GenBank/DDBJ databases">
        <title>Another draft genome of Portunus trituberculatus and its Hox gene families provides insights of decapod evolution.</title>
        <authorList>
            <person name="Jeong J.-H."/>
            <person name="Song I."/>
            <person name="Kim S."/>
            <person name="Choi T."/>
            <person name="Kim D."/>
            <person name="Ryu S."/>
            <person name="Kim W."/>
        </authorList>
    </citation>
    <scope>NUCLEOTIDE SEQUENCE [LARGE SCALE GENOMIC DNA]</scope>
    <source>
        <tissue evidence="1">Muscle</tissue>
    </source>
</reference>
<accession>A0A5B7GN58</accession>
<keyword evidence="2" id="KW-1185">Reference proteome</keyword>
<proteinExistence type="predicted"/>
<dbReference type="Proteomes" id="UP000324222">
    <property type="component" value="Unassembled WGS sequence"/>
</dbReference>
<organism evidence="1 2">
    <name type="scientific">Portunus trituberculatus</name>
    <name type="common">Swimming crab</name>
    <name type="synonym">Neptunus trituberculatus</name>
    <dbReference type="NCBI Taxonomy" id="210409"/>
    <lineage>
        <taxon>Eukaryota</taxon>
        <taxon>Metazoa</taxon>
        <taxon>Ecdysozoa</taxon>
        <taxon>Arthropoda</taxon>
        <taxon>Crustacea</taxon>
        <taxon>Multicrustacea</taxon>
        <taxon>Malacostraca</taxon>
        <taxon>Eumalacostraca</taxon>
        <taxon>Eucarida</taxon>
        <taxon>Decapoda</taxon>
        <taxon>Pleocyemata</taxon>
        <taxon>Brachyura</taxon>
        <taxon>Eubrachyura</taxon>
        <taxon>Portunoidea</taxon>
        <taxon>Portunidae</taxon>
        <taxon>Portuninae</taxon>
        <taxon>Portunus</taxon>
    </lineage>
</organism>
<protein>
    <submittedName>
        <fullName evidence="1">Uncharacterized protein</fullName>
    </submittedName>
</protein>
<evidence type="ECO:0000313" key="1">
    <source>
        <dbReference type="EMBL" id="MPC60282.1"/>
    </source>
</evidence>